<dbReference type="InterPro" id="IPR039422">
    <property type="entry name" value="MarR/SlyA-like"/>
</dbReference>
<organism evidence="2 3">
    <name type="scientific">Corynebacterium riegelii</name>
    <dbReference type="NCBI Taxonomy" id="156976"/>
    <lineage>
        <taxon>Bacteria</taxon>
        <taxon>Bacillati</taxon>
        <taxon>Actinomycetota</taxon>
        <taxon>Actinomycetes</taxon>
        <taxon>Mycobacteriales</taxon>
        <taxon>Corynebacteriaceae</taxon>
        <taxon>Corynebacterium</taxon>
    </lineage>
</organism>
<sequence length="159" mass="18003">MPAETQWLNEDEQRLWRLMLTASNKIARGMDETLQAKSGLSAPEYSVLVALSEAPEMQLRLRQLCENLGWDRSRTSHQVTRMAKRGLVEKKRSPGDARGVLVSLTDEGVERLEAAVPGHVNYVRQAVFDPTREVDREAVEQFLQALVDLPLPETSYRNS</sequence>
<dbReference type="InterPro" id="IPR036390">
    <property type="entry name" value="WH_DNA-bd_sf"/>
</dbReference>
<gene>
    <name evidence="2" type="ORF">AK829_04795</name>
</gene>
<dbReference type="PANTHER" id="PTHR33164:SF99">
    <property type="entry name" value="MARR FAMILY REGULATORY PROTEIN"/>
    <property type="match status" value="1"/>
</dbReference>
<proteinExistence type="predicted"/>
<protein>
    <submittedName>
        <fullName evidence="2">MarR family transcriptional regulator</fullName>
    </submittedName>
</protein>
<dbReference type="PROSITE" id="PS50995">
    <property type="entry name" value="HTH_MARR_2"/>
    <property type="match status" value="1"/>
</dbReference>
<name>A0A0K1RBM9_9CORY</name>
<reference evidence="2 3" key="1">
    <citation type="submission" date="2015-08" db="EMBL/GenBank/DDBJ databases">
        <authorList>
            <person name="Babu N.S."/>
            <person name="Beckwith C.J."/>
            <person name="Beseler K.G."/>
            <person name="Brison A."/>
            <person name="Carone J.V."/>
            <person name="Caskin T.P."/>
            <person name="Diamond M."/>
            <person name="Durham M.E."/>
            <person name="Foxe J.M."/>
            <person name="Go M."/>
            <person name="Henderson B.A."/>
            <person name="Jones I.B."/>
            <person name="McGettigan J.A."/>
            <person name="Micheletti S.J."/>
            <person name="Nasrallah M.E."/>
            <person name="Ortiz D."/>
            <person name="Piller C.R."/>
            <person name="Privatt S.R."/>
            <person name="Schneider S.L."/>
            <person name="Sharp S."/>
            <person name="Smith T.C."/>
            <person name="Stanton J.D."/>
            <person name="Ullery H.E."/>
            <person name="Wilson R.J."/>
            <person name="Serrano M.G."/>
            <person name="Buck G."/>
            <person name="Lee V."/>
            <person name="Wang Y."/>
            <person name="Carvalho R."/>
            <person name="Voegtly L."/>
            <person name="Shi R."/>
            <person name="Duckworth R."/>
            <person name="Johnson A."/>
            <person name="Loviza R."/>
            <person name="Walstead R."/>
            <person name="Shah Z."/>
            <person name="Kiflezghi M."/>
            <person name="Wade K."/>
            <person name="Ball S.L."/>
            <person name="Bradley K.W."/>
            <person name="Asai D.J."/>
            <person name="Bowman C.A."/>
            <person name="Russell D.A."/>
            <person name="Pope W.H."/>
            <person name="Jacobs-Sera D."/>
            <person name="Hendrix R.W."/>
            <person name="Hatfull G.F."/>
        </authorList>
    </citation>
    <scope>NUCLEOTIDE SEQUENCE [LARGE SCALE GENOMIC DNA]</scope>
    <source>
        <strain evidence="2 3">PUDD_83A45</strain>
    </source>
</reference>
<dbReference type="SUPFAM" id="SSF46785">
    <property type="entry name" value="Winged helix' DNA-binding domain"/>
    <property type="match status" value="1"/>
</dbReference>
<evidence type="ECO:0000259" key="1">
    <source>
        <dbReference type="PROSITE" id="PS50995"/>
    </source>
</evidence>
<dbReference type="AlphaFoldDB" id="A0A0K1RBM9"/>
<dbReference type="RefSeq" id="WP_052204735.1">
    <property type="nucleotide sequence ID" value="NZ_CAUPEA010000029.1"/>
</dbReference>
<dbReference type="PANTHER" id="PTHR33164">
    <property type="entry name" value="TRANSCRIPTIONAL REGULATOR, MARR FAMILY"/>
    <property type="match status" value="1"/>
</dbReference>
<dbReference type="InterPro" id="IPR000835">
    <property type="entry name" value="HTH_MarR-typ"/>
</dbReference>
<evidence type="ECO:0000313" key="2">
    <source>
        <dbReference type="EMBL" id="AKV58601.1"/>
    </source>
</evidence>
<dbReference type="STRING" id="156976.AK829_04795"/>
<dbReference type="Proteomes" id="UP000060016">
    <property type="component" value="Chromosome"/>
</dbReference>
<dbReference type="GO" id="GO:0003700">
    <property type="term" value="F:DNA-binding transcription factor activity"/>
    <property type="evidence" value="ECO:0007669"/>
    <property type="project" value="InterPro"/>
</dbReference>
<dbReference type="KEGG" id="crie:AK829_04795"/>
<keyword evidence="3" id="KW-1185">Reference proteome</keyword>
<dbReference type="EMBL" id="CP012342">
    <property type="protein sequence ID" value="AKV58601.1"/>
    <property type="molecule type" value="Genomic_DNA"/>
</dbReference>
<dbReference type="GO" id="GO:0006950">
    <property type="term" value="P:response to stress"/>
    <property type="evidence" value="ECO:0007669"/>
    <property type="project" value="TreeGrafter"/>
</dbReference>
<dbReference type="SMART" id="SM00347">
    <property type="entry name" value="HTH_MARR"/>
    <property type="match status" value="1"/>
</dbReference>
<dbReference type="PATRIC" id="fig|156976.3.peg.952"/>
<dbReference type="Gene3D" id="1.10.10.10">
    <property type="entry name" value="Winged helix-like DNA-binding domain superfamily/Winged helix DNA-binding domain"/>
    <property type="match status" value="1"/>
</dbReference>
<dbReference type="InterPro" id="IPR036388">
    <property type="entry name" value="WH-like_DNA-bd_sf"/>
</dbReference>
<dbReference type="Pfam" id="PF12802">
    <property type="entry name" value="MarR_2"/>
    <property type="match status" value="1"/>
</dbReference>
<accession>A0A0K1RBM9</accession>
<evidence type="ECO:0000313" key="3">
    <source>
        <dbReference type="Proteomes" id="UP000060016"/>
    </source>
</evidence>
<feature type="domain" description="HTH marR-type" evidence="1">
    <location>
        <begin position="12"/>
        <end position="148"/>
    </location>
</feature>